<dbReference type="GO" id="GO:0005524">
    <property type="term" value="F:ATP binding"/>
    <property type="evidence" value="ECO:0007669"/>
    <property type="project" value="UniProtKB-KW"/>
</dbReference>
<evidence type="ECO:0000256" key="1">
    <source>
        <dbReference type="ARBA" id="ARBA00022737"/>
    </source>
</evidence>
<accession>A0A829BTM2</accession>
<dbReference type="PROSITE" id="PS00870">
    <property type="entry name" value="CLPAB_1"/>
    <property type="match status" value="1"/>
</dbReference>
<dbReference type="GO" id="GO:0034605">
    <property type="term" value="P:cellular response to heat"/>
    <property type="evidence" value="ECO:0007669"/>
    <property type="project" value="TreeGrafter"/>
</dbReference>
<dbReference type="PROSITE" id="PS00871">
    <property type="entry name" value="CLPAB_2"/>
    <property type="match status" value="1"/>
</dbReference>
<dbReference type="InterPro" id="IPR027417">
    <property type="entry name" value="P-loop_NTPase"/>
</dbReference>
<dbReference type="InterPro" id="IPR019489">
    <property type="entry name" value="Clp_ATPase_C"/>
</dbReference>
<dbReference type="Pfam" id="PF17871">
    <property type="entry name" value="AAA_lid_9"/>
    <property type="match status" value="1"/>
</dbReference>
<dbReference type="Pfam" id="PF02861">
    <property type="entry name" value="Clp_N"/>
    <property type="match status" value="1"/>
</dbReference>
<name>A0A829BTM2_STRMG</name>
<sequence>MIDKMTQLVEDSLEEAKELAIAHRNYQLDIPHLWAVLVKPDQFAFQFYQSLEINTNQLIEIINKEIDKIPVLSSTEKSSYARLYSQRLKNLLDDAHQEMIDLKDQVLTVEHLILALFNQQRNPITVFLLEQGLNKEKLYQKMHRIRKGKPAISSSQETIYDALEKYAVNLNQRALDEPVNKIIGRQNEMNDIIRILSRKNKNNAVLVGHSGVGKTAIIEGFVQRLVKNQVPKNLQGKVIYSLDIGALLAGTKYRGEFEERFKALLNDIIDSNGQIILFIDKIHSIVSAGRTEGSVDAASILKPLLARGKIRIIGSTTHAEYRESIEYDRALERRFQRILVHEPDLDYTMEILKGLKLIYENFHGVRLEEDSLEAAASLSKRYISDRFLPDKALDLIDEACAAKRLASHAYPVQMTNLSQQLISEKIRLLRLTDSDTDDKFKLNSNLEQLEEQKSQLLANWQRERELLDQVQELRSHLTALEEQANLALENNQVADYVRLEDEEIRKCHQKMTALEKERLDSQKIINVTVTREDIAAVVERLTGIKVQGVMENERDRLLHLEELLHQKIVGQDQAVQKVSQAIIRSRAGIQNPKRPIGSFLFLGPTGVGKTALAKRLAEVLFGSELEMVRLDMSEYMEKHAVARLVGPPPGYVGYEEGGQLTEAVRQRLYSIVLLDEIEKAHPDVFNTLLQVLDEGRLTDSKGRTIDFKNTILIMTSNIGSTNILQSLQDSGCITSEVRHKVLDELNHSFRPEFLNRIDETVLFNALSEKDMTGVVKVMVSDLQARLLEQDVHLTLTESVYTLLAKEGFDAAFGARPMQRTIMQKLENPLALHLIQNQKNKEKETFVTVSVKDKKLKFTFS</sequence>
<dbReference type="PANTHER" id="PTHR11638">
    <property type="entry name" value="ATP-DEPENDENT CLP PROTEASE"/>
    <property type="match status" value="1"/>
</dbReference>
<protein>
    <submittedName>
        <fullName evidence="10">Putative Clp proteinase, ATP-binding subunit ClpB</fullName>
    </submittedName>
</protein>
<evidence type="ECO:0000256" key="4">
    <source>
        <dbReference type="ARBA" id="ARBA00023186"/>
    </source>
</evidence>
<evidence type="ECO:0000256" key="5">
    <source>
        <dbReference type="ARBA" id="ARBA00025613"/>
    </source>
</evidence>
<keyword evidence="4 7" id="KW-0143">Chaperone</keyword>
<dbReference type="PANTHER" id="PTHR11638:SF18">
    <property type="entry name" value="HEAT SHOCK PROTEIN 104"/>
    <property type="match status" value="1"/>
</dbReference>
<keyword evidence="1 6" id="KW-0677">Repeat</keyword>
<dbReference type="Proteomes" id="UP000011676">
    <property type="component" value="Unassembled WGS sequence"/>
</dbReference>
<comment type="similarity">
    <text evidence="7">Belongs to the ClpA/ClpB family.</text>
</comment>
<dbReference type="Pfam" id="PF07724">
    <property type="entry name" value="AAA_2"/>
    <property type="match status" value="1"/>
</dbReference>
<dbReference type="InterPro" id="IPR003593">
    <property type="entry name" value="AAA+_ATPase"/>
</dbReference>
<dbReference type="FunFam" id="3.40.50.300:FF:000025">
    <property type="entry name" value="ATP-dependent Clp protease subunit"/>
    <property type="match status" value="1"/>
</dbReference>
<evidence type="ECO:0000313" key="11">
    <source>
        <dbReference type="Proteomes" id="UP000011676"/>
    </source>
</evidence>
<proteinExistence type="inferred from homology"/>
<feature type="domain" description="Clp R" evidence="9">
    <location>
        <begin position="2"/>
        <end position="148"/>
    </location>
</feature>
<dbReference type="EMBL" id="AHSR01000040">
    <property type="protein sequence ID" value="EMC22694.1"/>
    <property type="molecule type" value="Genomic_DNA"/>
</dbReference>
<dbReference type="SMART" id="SM01086">
    <property type="entry name" value="ClpB_D2-small"/>
    <property type="match status" value="1"/>
</dbReference>
<organism evidence="10 11">
    <name type="scientific">Streptococcus mutans SM6</name>
    <dbReference type="NCBI Taxonomy" id="857119"/>
    <lineage>
        <taxon>Bacteria</taxon>
        <taxon>Bacillati</taxon>
        <taxon>Bacillota</taxon>
        <taxon>Bacilli</taxon>
        <taxon>Lactobacillales</taxon>
        <taxon>Streptococcaceae</taxon>
        <taxon>Streptococcus</taxon>
    </lineage>
</organism>
<dbReference type="Pfam" id="PF10431">
    <property type="entry name" value="ClpB_D2-small"/>
    <property type="match status" value="1"/>
</dbReference>
<dbReference type="InterPro" id="IPR004176">
    <property type="entry name" value="Clp_R_N"/>
</dbReference>
<dbReference type="RefSeq" id="WP_002296418.1">
    <property type="nucleotide sequence ID" value="NZ_AHSR01000040.1"/>
</dbReference>
<dbReference type="InterPro" id="IPR003959">
    <property type="entry name" value="ATPase_AAA_core"/>
</dbReference>
<dbReference type="GO" id="GO:0016887">
    <property type="term" value="F:ATP hydrolysis activity"/>
    <property type="evidence" value="ECO:0007669"/>
    <property type="project" value="InterPro"/>
</dbReference>
<dbReference type="Gene3D" id="3.40.50.300">
    <property type="entry name" value="P-loop containing nucleotide triphosphate hydrolases"/>
    <property type="match status" value="3"/>
</dbReference>
<dbReference type="InterPro" id="IPR018368">
    <property type="entry name" value="ClpA/B_CS1"/>
</dbReference>
<dbReference type="CDD" id="cd19499">
    <property type="entry name" value="RecA-like_ClpB_Hsp104-like"/>
    <property type="match status" value="1"/>
</dbReference>
<keyword evidence="8" id="KW-0175">Coiled coil</keyword>
<dbReference type="SUPFAM" id="SSF81923">
    <property type="entry name" value="Double Clp-N motif"/>
    <property type="match status" value="1"/>
</dbReference>
<dbReference type="Gene3D" id="1.10.8.60">
    <property type="match status" value="1"/>
</dbReference>
<dbReference type="AlphaFoldDB" id="A0A829BTM2"/>
<evidence type="ECO:0000256" key="6">
    <source>
        <dbReference type="PROSITE-ProRule" id="PRU01251"/>
    </source>
</evidence>
<dbReference type="InterPro" id="IPR001270">
    <property type="entry name" value="ClpA/B"/>
</dbReference>
<dbReference type="SMART" id="SM00382">
    <property type="entry name" value="AAA"/>
    <property type="match status" value="2"/>
</dbReference>
<comment type="caution">
    <text evidence="10">The sequence shown here is derived from an EMBL/GenBank/DDBJ whole genome shotgun (WGS) entry which is preliminary data.</text>
</comment>
<feature type="coiled-coil region" evidence="8">
    <location>
        <begin position="439"/>
        <end position="490"/>
    </location>
</feature>
<dbReference type="PROSITE" id="PS51903">
    <property type="entry name" value="CLP_R"/>
    <property type="match status" value="1"/>
</dbReference>
<evidence type="ECO:0000313" key="10">
    <source>
        <dbReference type="EMBL" id="EMC22694.1"/>
    </source>
</evidence>
<dbReference type="GO" id="GO:0005737">
    <property type="term" value="C:cytoplasm"/>
    <property type="evidence" value="ECO:0007669"/>
    <property type="project" value="TreeGrafter"/>
</dbReference>
<dbReference type="InterPro" id="IPR036628">
    <property type="entry name" value="Clp_N_dom_sf"/>
</dbReference>
<dbReference type="Gene3D" id="1.10.1780.10">
    <property type="entry name" value="Clp, N-terminal domain"/>
    <property type="match status" value="1"/>
</dbReference>
<comment type="function">
    <text evidence="5">Part of a stress-induced multi-chaperone system, it is involved in the recovery of the cell from heat-induced damage, in cooperation with DnaK, DnaJ and GrpE. Acts before DnaK, in the processing of protein aggregates. Protein binding stimulates the ATPase activity; ATP hydrolysis unfolds the denatured protein aggregates, which probably helps expose new hydrophobic binding sites on the surface of ClpB-bound aggregates, contributing to the solubilization and refolding of denatured protein aggregates by DnaK.</text>
</comment>
<keyword evidence="3 7" id="KW-0067">ATP-binding</keyword>
<evidence type="ECO:0000256" key="2">
    <source>
        <dbReference type="ARBA" id="ARBA00022741"/>
    </source>
</evidence>
<evidence type="ECO:0000256" key="7">
    <source>
        <dbReference type="RuleBase" id="RU004432"/>
    </source>
</evidence>
<dbReference type="InterPro" id="IPR041546">
    <property type="entry name" value="ClpA/ClpB_AAA_lid"/>
</dbReference>
<keyword evidence="2 7" id="KW-0547">Nucleotide-binding</keyword>
<dbReference type="InterPro" id="IPR050130">
    <property type="entry name" value="ClpA_ClpB"/>
</dbReference>
<evidence type="ECO:0000256" key="8">
    <source>
        <dbReference type="SAM" id="Coils"/>
    </source>
</evidence>
<dbReference type="PRINTS" id="PR00300">
    <property type="entry name" value="CLPPROTEASEA"/>
</dbReference>
<dbReference type="SUPFAM" id="SSF52540">
    <property type="entry name" value="P-loop containing nucleoside triphosphate hydrolases"/>
    <property type="match status" value="2"/>
</dbReference>
<reference evidence="10 11" key="1">
    <citation type="journal article" date="2013" name="Mol. Biol. Evol.">
        <title>Evolutionary and population genomics of the cavity causing bacteria Streptococcus mutans.</title>
        <authorList>
            <person name="Cornejo O.E."/>
            <person name="Lefebure T."/>
            <person name="Pavinski Bitar P.D."/>
            <person name="Lang P."/>
            <person name="Richards V.P."/>
            <person name="Eilertson K."/>
            <person name="Do T."/>
            <person name="Beighton D."/>
            <person name="Zeng L."/>
            <person name="Ahn S.J."/>
            <person name="Burne R.A."/>
            <person name="Siepel A."/>
            <person name="Bustamante C.D."/>
            <person name="Stanhope M.J."/>
        </authorList>
    </citation>
    <scope>NUCLEOTIDE SEQUENCE [LARGE SCALE GENOMIC DNA]</scope>
    <source>
        <strain evidence="10 11">SM6</strain>
    </source>
</reference>
<evidence type="ECO:0000256" key="3">
    <source>
        <dbReference type="ARBA" id="ARBA00022840"/>
    </source>
</evidence>
<gene>
    <name evidence="10" type="ORF">SMU82_08210</name>
</gene>
<evidence type="ECO:0000259" key="9">
    <source>
        <dbReference type="PROSITE" id="PS51903"/>
    </source>
</evidence>
<dbReference type="CDD" id="cd00009">
    <property type="entry name" value="AAA"/>
    <property type="match status" value="1"/>
</dbReference>
<dbReference type="Pfam" id="PF00004">
    <property type="entry name" value="AAA"/>
    <property type="match status" value="1"/>
</dbReference>
<dbReference type="InterPro" id="IPR028299">
    <property type="entry name" value="ClpA/B_CS2"/>
</dbReference>